<organism evidence="1 2">
    <name type="scientific">Mucilaginibacter gotjawali</name>
    <dbReference type="NCBI Taxonomy" id="1550579"/>
    <lineage>
        <taxon>Bacteria</taxon>
        <taxon>Pseudomonadati</taxon>
        <taxon>Bacteroidota</taxon>
        <taxon>Sphingobacteriia</taxon>
        <taxon>Sphingobacteriales</taxon>
        <taxon>Sphingobacteriaceae</taxon>
        <taxon>Mucilaginibacter</taxon>
    </lineage>
</organism>
<sequence>MVLVLKGSKDIKKVKDLLAERPSKKNFDAKKFCGALKVDEDALVIQKRLRDEWN</sequence>
<dbReference type="Proteomes" id="UP000218263">
    <property type="component" value="Chromosome"/>
</dbReference>
<dbReference type="RefSeq" id="WP_157750404.1">
    <property type="nucleotide sequence ID" value="NZ_AP017313.1"/>
</dbReference>
<evidence type="ECO:0000313" key="1">
    <source>
        <dbReference type="EMBL" id="BAU52518.1"/>
    </source>
</evidence>
<dbReference type="EMBL" id="AP017313">
    <property type="protein sequence ID" value="BAU52518.1"/>
    <property type="molecule type" value="Genomic_DNA"/>
</dbReference>
<gene>
    <name evidence="1" type="ORF">MgSA37_00679</name>
</gene>
<dbReference type="KEGG" id="mgot:MgSA37_00679"/>
<evidence type="ECO:0000313" key="2">
    <source>
        <dbReference type="Proteomes" id="UP000218263"/>
    </source>
</evidence>
<protein>
    <submittedName>
        <fullName evidence="1">Uncharacterized protein</fullName>
    </submittedName>
</protein>
<dbReference type="OrthoDB" id="799417at2"/>
<reference evidence="1 2" key="1">
    <citation type="submission" date="2015-12" db="EMBL/GenBank/DDBJ databases">
        <title>Genome sequence of Mucilaginibacter gotjawali.</title>
        <authorList>
            <person name="Lee J.S."/>
            <person name="Lee K.C."/>
            <person name="Kim K.K."/>
            <person name="Lee B.W."/>
        </authorList>
    </citation>
    <scope>NUCLEOTIDE SEQUENCE [LARGE SCALE GENOMIC DNA]</scope>
    <source>
        <strain evidence="1 2">SA3-7</strain>
    </source>
</reference>
<name>A0A125T270_9SPHI</name>
<keyword evidence="2" id="KW-1185">Reference proteome</keyword>
<dbReference type="AlphaFoldDB" id="A0A125T270"/>
<accession>A0A125T270</accession>
<proteinExistence type="predicted"/>